<dbReference type="PANTHER" id="PTHR38683">
    <property type="entry name" value="CHORISMATE PYRUVATE-LYASE"/>
    <property type="match status" value="1"/>
</dbReference>
<dbReference type="AlphaFoldDB" id="A0A1S1X0J9"/>
<keyword evidence="2" id="KW-0831">Ubiquinone biosynthesis</keyword>
<evidence type="ECO:0000313" key="7">
    <source>
        <dbReference type="Proteomes" id="UP000180088"/>
    </source>
</evidence>
<evidence type="ECO:0000313" key="5">
    <source>
        <dbReference type="EMBL" id="OHX13052.1"/>
    </source>
</evidence>
<gene>
    <name evidence="6" type="ORF">BI344_09375</name>
    <name evidence="5" type="ORF">BI347_05635</name>
</gene>
<dbReference type="GO" id="GO:0005829">
    <property type="term" value="C:cytosol"/>
    <property type="evidence" value="ECO:0007669"/>
    <property type="project" value="TreeGrafter"/>
</dbReference>
<dbReference type="SUPFAM" id="SSF64288">
    <property type="entry name" value="Chorismate lyase-like"/>
    <property type="match status" value="1"/>
</dbReference>
<sequence>MRAMVNDAQWRCAPPALPAPIRDCLTEPASLSLRLQAGGRRFAVQVLDQGDSRALADEADALGLPAGAPLYARHVLLTLDETPVVYARSATRHNCPAWMPVLLRGSRSLGLTLFGELPQLRREALHYQLLAASHPLAEAAAVARAATEYPARRCRFLLDDAPLLLTELFLPTLKDFL</sequence>
<comment type="caution">
    <text evidence="5">The sequence shown here is derived from an EMBL/GenBank/DDBJ whole genome shotgun (WGS) entry which is preliminary data.</text>
</comment>
<keyword evidence="8" id="KW-1185">Reference proteome</keyword>
<evidence type="ECO:0000256" key="2">
    <source>
        <dbReference type="ARBA" id="ARBA00022688"/>
    </source>
</evidence>
<keyword evidence="3 5" id="KW-0456">Lyase</keyword>
<dbReference type="PANTHER" id="PTHR38683:SF1">
    <property type="entry name" value="CHORISMATE PYRUVATE-LYASE"/>
    <property type="match status" value="1"/>
</dbReference>
<dbReference type="STRING" id="1903179.BI347_05635"/>
<proteinExistence type="predicted"/>
<evidence type="ECO:0000256" key="1">
    <source>
        <dbReference type="ARBA" id="ARBA00022490"/>
    </source>
</evidence>
<dbReference type="OrthoDB" id="8606430at2"/>
<accession>A0A1S1X0J9</accession>
<evidence type="ECO:0000313" key="6">
    <source>
        <dbReference type="EMBL" id="OHX19322.1"/>
    </source>
</evidence>
<dbReference type="Pfam" id="PF04345">
    <property type="entry name" value="Chor_lyase"/>
    <property type="match status" value="1"/>
</dbReference>
<organism evidence="5 7">
    <name type="scientific">Chromobacterium sphagni</name>
    <dbReference type="NCBI Taxonomy" id="1903179"/>
    <lineage>
        <taxon>Bacteria</taxon>
        <taxon>Pseudomonadati</taxon>
        <taxon>Pseudomonadota</taxon>
        <taxon>Betaproteobacteria</taxon>
        <taxon>Neisseriales</taxon>
        <taxon>Chromobacteriaceae</taxon>
        <taxon>Chromobacterium</taxon>
    </lineage>
</organism>
<evidence type="ECO:0000256" key="3">
    <source>
        <dbReference type="ARBA" id="ARBA00023239"/>
    </source>
</evidence>
<dbReference type="InterPro" id="IPR007440">
    <property type="entry name" value="Chorismate--pyruvate_lyase"/>
</dbReference>
<keyword evidence="1" id="KW-0963">Cytoplasm</keyword>
<dbReference type="Gene3D" id="3.40.1410.10">
    <property type="entry name" value="Chorismate lyase-like"/>
    <property type="match status" value="1"/>
</dbReference>
<dbReference type="Proteomes" id="UP000180280">
    <property type="component" value="Unassembled WGS sequence"/>
</dbReference>
<dbReference type="EMBL" id="MKCT01000039">
    <property type="protein sequence ID" value="OHX19322.1"/>
    <property type="molecule type" value="Genomic_DNA"/>
</dbReference>
<evidence type="ECO:0000256" key="4">
    <source>
        <dbReference type="ARBA" id="ARBA00023317"/>
    </source>
</evidence>
<dbReference type="GO" id="GO:0008813">
    <property type="term" value="F:chorismate lyase activity"/>
    <property type="evidence" value="ECO:0007669"/>
    <property type="project" value="InterPro"/>
</dbReference>
<keyword evidence="4" id="KW-0670">Pyruvate</keyword>
<evidence type="ECO:0000313" key="8">
    <source>
        <dbReference type="Proteomes" id="UP000180280"/>
    </source>
</evidence>
<protein>
    <submittedName>
        <fullName evidence="5">Chorismate lyase</fullName>
    </submittedName>
</protein>
<dbReference type="GO" id="GO:0006744">
    <property type="term" value="P:ubiquinone biosynthetic process"/>
    <property type="evidence" value="ECO:0007669"/>
    <property type="project" value="UniProtKB-KW"/>
</dbReference>
<dbReference type="Proteomes" id="UP000180088">
    <property type="component" value="Unassembled WGS sequence"/>
</dbReference>
<dbReference type="InterPro" id="IPR028978">
    <property type="entry name" value="Chorismate_lyase_/UTRA_dom_sf"/>
</dbReference>
<name>A0A1S1X0J9_9NEIS</name>
<dbReference type="EMBL" id="MKCS01000001">
    <property type="protein sequence ID" value="OHX13052.1"/>
    <property type="molecule type" value="Genomic_DNA"/>
</dbReference>
<reference evidence="7 8" key="1">
    <citation type="submission" date="2016-09" db="EMBL/GenBank/DDBJ databases">
        <title>Chromobacterium muskegensis sp. nov., an insecticidal bacterium isolated from Sphagnum bogs.</title>
        <authorList>
            <person name="Sparks M.E."/>
            <person name="Blackburn M.B."/>
            <person name="Gundersen-Rindal D.E."/>
            <person name="Mitchell A."/>
            <person name="Farrar R."/>
            <person name="Kuhar D."/>
        </authorList>
    </citation>
    <scope>NUCLEOTIDE SEQUENCE [LARGE SCALE GENOMIC DNA]</scope>
    <source>
        <strain evidence="6 8">14B-1</strain>
        <strain evidence="5 7">37-2</strain>
    </source>
</reference>